<feature type="region of interest" description="Disordered" evidence="1">
    <location>
        <begin position="195"/>
        <end position="214"/>
    </location>
</feature>
<proteinExistence type="predicted"/>
<evidence type="ECO:0000313" key="2">
    <source>
        <dbReference type="EMBL" id="KAA2262235.1"/>
    </source>
</evidence>
<name>A0A5B2XGR6_9PSEU</name>
<reference evidence="2 3" key="1">
    <citation type="submission" date="2019-09" db="EMBL/GenBank/DDBJ databases">
        <title>Goodfellowia gen. nov., a new genus of the Pseudonocardineae related to Actinoalloteichus, containing Goodfellowia coeruleoviolacea gen. nov., comb. nov. gen. nov., comb. nov.</title>
        <authorList>
            <person name="Labeda D."/>
        </authorList>
    </citation>
    <scope>NUCLEOTIDE SEQUENCE [LARGE SCALE GENOMIC DNA]</scope>
    <source>
        <strain evidence="2 3">AN110305</strain>
    </source>
</reference>
<evidence type="ECO:0000313" key="3">
    <source>
        <dbReference type="Proteomes" id="UP000323454"/>
    </source>
</evidence>
<comment type="caution">
    <text evidence="2">The sequence shown here is derived from an EMBL/GenBank/DDBJ whole genome shotgun (WGS) entry which is preliminary data.</text>
</comment>
<evidence type="ECO:0000256" key="1">
    <source>
        <dbReference type="SAM" id="MobiDB-lite"/>
    </source>
</evidence>
<accession>A0A5B2XGR6</accession>
<sequence length="225" mass="25138">MAKVLTQLERVIARYPDERIGEVARIHYNMSADPAFQQAAYGDRVAELHKRLGDGYSAQSVRRGLSGLLRDVEVSLTEPSPRIPLGELHAVMERERDPAADFRRAVRDLHRPEAPARRAVDAFLSALVHVPHDAADAPTVVHTASLGPWVLAFTQRAWLDDYHRRAGSPPFRASHRMPGLELLRLLTERHPDVGVLVDPSADRDPDPTETTSLPPRVIREIIEAN</sequence>
<keyword evidence="3" id="KW-1185">Reference proteome</keyword>
<dbReference type="Proteomes" id="UP000323454">
    <property type="component" value="Unassembled WGS sequence"/>
</dbReference>
<dbReference type="EMBL" id="VUOB01000022">
    <property type="protein sequence ID" value="KAA2262235.1"/>
    <property type="molecule type" value="Genomic_DNA"/>
</dbReference>
<gene>
    <name evidence="2" type="ORF">F0L68_13175</name>
</gene>
<organism evidence="2 3">
    <name type="scientific">Solihabitans fulvus</name>
    <dbReference type="NCBI Taxonomy" id="1892852"/>
    <lineage>
        <taxon>Bacteria</taxon>
        <taxon>Bacillati</taxon>
        <taxon>Actinomycetota</taxon>
        <taxon>Actinomycetes</taxon>
        <taxon>Pseudonocardiales</taxon>
        <taxon>Pseudonocardiaceae</taxon>
        <taxon>Solihabitans</taxon>
    </lineage>
</organism>
<dbReference type="AlphaFoldDB" id="A0A5B2XGR6"/>
<reference evidence="2 3" key="2">
    <citation type="submission" date="2019-09" db="EMBL/GenBank/DDBJ databases">
        <authorList>
            <person name="Jin C."/>
        </authorList>
    </citation>
    <scope>NUCLEOTIDE SEQUENCE [LARGE SCALE GENOMIC DNA]</scope>
    <source>
        <strain evidence="2 3">AN110305</strain>
    </source>
</reference>
<protein>
    <submittedName>
        <fullName evidence="2">Uncharacterized protein</fullName>
    </submittedName>
</protein>